<feature type="compositionally biased region" description="Acidic residues" evidence="1">
    <location>
        <begin position="85"/>
        <end position="97"/>
    </location>
</feature>
<dbReference type="AlphaFoldDB" id="A0AAF0DBI0"/>
<keyword evidence="3" id="KW-1185">Reference proteome</keyword>
<reference evidence="2" key="1">
    <citation type="submission" date="2023-03" db="EMBL/GenBank/DDBJ databases">
        <title>Emydomyces testavorans Genome Sequence.</title>
        <authorList>
            <person name="Hoyer L."/>
        </authorList>
    </citation>
    <scope>NUCLEOTIDE SEQUENCE</scope>
    <source>
        <strain evidence="2">16-2883</strain>
    </source>
</reference>
<organism evidence="2 3">
    <name type="scientific">Emydomyces testavorans</name>
    <dbReference type="NCBI Taxonomy" id="2070801"/>
    <lineage>
        <taxon>Eukaryota</taxon>
        <taxon>Fungi</taxon>
        <taxon>Dikarya</taxon>
        <taxon>Ascomycota</taxon>
        <taxon>Pezizomycotina</taxon>
        <taxon>Eurotiomycetes</taxon>
        <taxon>Eurotiomycetidae</taxon>
        <taxon>Onygenales</taxon>
        <taxon>Nannizziopsiaceae</taxon>
        <taxon>Emydomyces</taxon>
    </lineage>
</organism>
<protein>
    <submittedName>
        <fullName evidence="2">Uncharacterized protein</fullName>
    </submittedName>
</protein>
<dbReference type="EMBL" id="CP120627">
    <property type="protein sequence ID" value="WEW55054.1"/>
    <property type="molecule type" value="Genomic_DNA"/>
</dbReference>
<feature type="region of interest" description="Disordered" evidence="1">
    <location>
        <begin position="1"/>
        <end position="111"/>
    </location>
</feature>
<name>A0AAF0DBI0_9EURO</name>
<evidence type="ECO:0000313" key="2">
    <source>
        <dbReference type="EMBL" id="WEW55054.1"/>
    </source>
</evidence>
<evidence type="ECO:0000313" key="3">
    <source>
        <dbReference type="Proteomes" id="UP001219355"/>
    </source>
</evidence>
<feature type="compositionally biased region" description="Basic and acidic residues" evidence="1">
    <location>
        <begin position="98"/>
        <end position="111"/>
    </location>
</feature>
<evidence type="ECO:0000256" key="1">
    <source>
        <dbReference type="SAM" id="MobiDB-lite"/>
    </source>
</evidence>
<feature type="compositionally biased region" description="Basic and acidic residues" evidence="1">
    <location>
        <begin position="1"/>
        <end position="18"/>
    </location>
</feature>
<gene>
    <name evidence="2" type="ORF">PRK78_000482</name>
</gene>
<sequence>MRKKEAEKRGNAEYRDFTRTNSSSEGMLFMLKPISNRNKDAESDAHESRQGTSSSTPLKQKLYQMLEAQASKERPGSPPIVGGGGDDEEKEEGEEEKENEKARDEVKRAGG</sequence>
<feature type="compositionally biased region" description="Basic and acidic residues" evidence="1">
    <location>
        <begin position="37"/>
        <end position="49"/>
    </location>
</feature>
<accession>A0AAF0DBI0</accession>
<proteinExistence type="predicted"/>
<dbReference type="Proteomes" id="UP001219355">
    <property type="component" value="Chromosome 1"/>
</dbReference>